<name>F0SAF0_PSESL</name>
<dbReference type="HOGENOM" id="CLU_145898_0_0_10"/>
<reference evidence="1 2" key="1">
    <citation type="journal article" date="2011" name="Stand. Genomic Sci.">
        <title>Complete genome sequence of the gliding, heparinolytic Pedobacter saltans type strain (113).</title>
        <authorList>
            <person name="Liolios K."/>
            <person name="Sikorski J."/>
            <person name="Lu M."/>
            <person name="Nolan M."/>
            <person name="Lapidus A."/>
            <person name="Lucas S."/>
            <person name="Hammon N."/>
            <person name="Deshpande S."/>
            <person name="Cheng J.F."/>
            <person name="Tapia R."/>
            <person name="Han C."/>
            <person name="Goodwin L."/>
            <person name="Pitluck S."/>
            <person name="Huntemann M."/>
            <person name="Ivanova N."/>
            <person name="Pagani I."/>
            <person name="Mavromatis K."/>
            <person name="Ovchinikova G."/>
            <person name="Pati A."/>
            <person name="Chen A."/>
            <person name="Palaniappan K."/>
            <person name="Land M."/>
            <person name="Hauser L."/>
            <person name="Brambilla E.M."/>
            <person name="Kotsyurbenko O."/>
            <person name="Rohde M."/>
            <person name="Tindall B.J."/>
            <person name="Abt B."/>
            <person name="Goker M."/>
            <person name="Detter J.C."/>
            <person name="Woyke T."/>
            <person name="Bristow J."/>
            <person name="Eisen J.A."/>
            <person name="Markowitz V."/>
            <person name="Hugenholtz P."/>
            <person name="Klenk H.P."/>
            <person name="Kyrpides N.C."/>
        </authorList>
    </citation>
    <scope>NUCLEOTIDE SEQUENCE [LARGE SCALE GENOMIC DNA]</scope>
    <source>
        <strain evidence="2">ATCC 51119 / DSM 12145 / JCM 21818 / LMG 10337 / NBRC 100064 / NCIMB 13643</strain>
    </source>
</reference>
<dbReference type="RefSeq" id="WP_013632027.1">
    <property type="nucleotide sequence ID" value="NC_015177.1"/>
</dbReference>
<dbReference type="KEGG" id="psn:Pedsa_0955"/>
<organism evidence="1 2">
    <name type="scientific">Pseudopedobacter saltans (strain ATCC 51119 / DSM 12145 / JCM 21818 / CCUG 39354 / LMG 10337 / NBRC 100064 / NCIMB 13643)</name>
    <name type="common">Pedobacter saltans</name>
    <dbReference type="NCBI Taxonomy" id="762903"/>
    <lineage>
        <taxon>Bacteria</taxon>
        <taxon>Pseudomonadati</taxon>
        <taxon>Bacteroidota</taxon>
        <taxon>Sphingobacteriia</taxon>
        <taxon>Sphingobacteriales</taxon>
        <taxon>Sphingobacteriaceae</taxon>
        <taxon>Pseudopedobacter</taxon>
    </lineage>
</organism>
<gene>
    <name evidence="1" type="ordered locus">Pedsa_0955</name>
</gene>
<dbReference type="STRING" id="762903.Pedsa_0955"/>
<evidence type="ECO:0000313" key="1">
    <source>
        <dbReference type="EMBL" id="ADY51527.1"/>
    </source>
</evidence>
<proteinExistence type="predicted"/>
<protein>
    <submittedName>
        <fullName evidence="1">Uncharacterized protein</fullName>
    </submittedName>
</protein>
<reference evidence="2" key="2">
    <citation type="submission" date="2011-02" db="EMBL/GenBank/DDBJ databases">
        <title>The complete genome of Pedobacter saltans DSM 12145.</title>
        <authorList>
            <consortium name="US DOE Joint Genome Institute (JGI-PGF)"/>
            <person name="Lucas S."/>
            <person name="Copeland A."/>
            <person name="Lapidus A."/>
            <person name="Bruce D."/>
            <person name="Goodwin L."/>
            <person name="Pitluck S."/>
            <person name="Kyrpides N."/>
            <person name="Mavromatis K."/>
            <person name="Pagani I."/>
            <person name="Ivanova N."/>
            <person name="Ovchinnikova G."/>
            <person name="Lu M."/>
            <person name="Detter J.C."/>
            <person name="Han C."/>
            <person name="Land M."/>
            <person name="Hauser L."/>
            <person name="Markowitz V."/>
            <person name="Cheng J.-F."/>
            <person name="Hugenholtz P."/>
            <person name="Woyke T."/>
            <person name="Wu D."/>
            <person name="Tindall B."/>
            <person name="Pomrenke H.G."/>
            <person name="Brambilla E."/>
            <person name="Klenk H.-P."/>
            <person name="Eisen J.A."/>
        </authorList>
    </citation>
    <scope>NUCLEOTIDE SEQUENCE [LARGE SCALE GENOMIC DNA]</scope>
    <source>
        <strain evidence="2">ATCC 51119 / DSM 12145 / JCM 21818 / LMG 10337 / NBRC 100064 / NCIMB 13643</strain>
    </source>
</reference>
<dbReference type="eggNOG" id="ENOG50332R5">
    <property type="taxonomic scope" value="Bacteria"/>
</dbReference>
<sequence>MKELFKFLRTQLKEIPGIAWVDKDKGQVSKFAMRPPIAFPAALIKIDYPRTETMHKKKQKCTVRINVKIVWDYEGNTDSAIEEQELEQSLAEFDLLDDVYNKLQDSIDISIFNKRLDRVSQLEEVRNDGLMVVNMMFETVVFVGL</sequence>
<dbReference type="OrthoDB" id="881421at2"/>
<dbReference type="Proteomes" id="UP000000310">
    <property type="component" value="Chromosome"/>
</dbReference>
<dbReference type="AlphaFoldDB" id="F0SAF0"/>
<evidence type="ECO:0000313" key="2">
    <source>
        <dbReference type="Proteomes" id="UP000000310"/>
    </source>
</evidence>
<accession>F0SAF0</accession>
<keyword evidence="2" id="KW-1185">Reference proteome</keyword>
<dbReference type="EMBL" id="CP002545">
    <property type="protein sequence ID" value="ADY51527.1"/>
    <property type="molecule type" value="Genomic_DNA"/>
</dbReference>